<dbReference type="InterPro" id="IPR036286">
    <property type="entry name" value="LexA/Signal_pep-like_sf"/>
</dbReference>
<dbReference type="Gene3D" id="1.10.260.40">
    <property type="entry name" value="lambda repressor-like DNA-binding domains"/>
    <property type="match status" value="1"/>
</dbReference>
<evidence type="ECO:0000256" key="1">
    <source>
        <dbReference type="ARBA" id="ARBA00023015"/>
    </source>
</evidence>
<dbReference type="RefSeq" id="WP_082334076.1">
    <property type="nucleotide sequence ID" value="NZ_LJRH01000365.1"/>
</dbReference>
<evidence type="ECO:0000256" key="2">
    <source>
        <dbReference type="ARBA" id="ARBA00023125"/>
    </source>
</evidence>
<comment type="caution">
    <text evidence="4">The sequence shown here is derived from an EMBL/GenBank/DDBJ whole genome shotgun (WGS) entry which is preliminary data.</text>
</comment>
<dbReference type="Proteomes" id="UP000268096">
    <property type="component" value="Unassembled WGS sequence"/>
</dbReference>
<dbReference type="PANTHER" id="PTHR40661">
    <property type="match status" value="1"/>
</dbReference>
<protein>
    <submittedName>
        <fullName evidence="4">Transcriptional regulator, Cro/CI family</fullName>
    </submittedName>
</protein>
<keyword evidence="2" id="KW-0238">DNA-binding</keyword>
<proteinExistence type="predicted"/>
<evidence type="ECO:0000313" key="5">
    <source>
        <dbReference type="Proteomes" id="UP000268096"/>
    </source>
</evidence>
<dbReference type="PROSITE" id="PS50943">
    <property type="entry name" value="HTH_CROC1"/>
    <property type="match status" value="1"/>
</dbReference>
<dbReference type="GO" id="GO:0003677">
    <property type="term" value="F:DNA binding"/>
    <property type="evidence" value="ECO:0007669"/>
    <property type="project" value="UniProtKB-KW"/>
</dbReference>
<reference evidence="4 5" key="1">
    <citation type="submission" date="2018-08" db="EMBL/GenBank/DDBJ databases">
        <title>Recombination of ecologically and evolutionarily significant loci maintains genetic cohesion in the Pseudomonas syringae species complex.</title>
        <authorList>
            <person name="Dillon M."/>
            <person name="Thakur S."/>
            <person name="Almeida R.N.D."/>
            <person name="Weir B.S."/>
            <person name="Guttman D.S."/>
        </authorList>
    </citation>
    <scope>NUCLEOTIDE SEQUENCE [LARGE SCALE GENOMIC DNA]</scope>
    <source>
        <strain evidence="4 5">ICMP 16926</strain>
    </source>
</reference>
<dbReference type="InterPro" id="IPR039418">
    <property type="entry name" value="LexA-like"/>
</dbReference>
<evidence type="ECO:0000256" key="3">
    <source>
        <dbReference type="ARBA" id="ARBA00023163"/>
    </source>
</evidence>
<gene>
    <name evidence="4" type="ORF">ALP48_00137</name>
</gene>
<dbReference type="AlphaFoldDB" id="A0A0N8SRS6"/>
<dbReference type="CDD" id="cd06529">
    <property type="entry name" value="S24_LexA-like"/>
    <property type="match status" value="1"/>
</dbReference>
<name>A0A0N8SRS6_PSESX</name>
<dbReference type="InterPro" id="IPR015927">
    <property type="entry name" value="Peptidase_S24_S26A/B/C"/>
</dbReference>
<dbReference type="InterPro" id="IPR010982">
    <property type="entry name" value="Lambda_DNA-bd_dom_sf"/>
</dbReference>
<keyword evidence="3" id="KW-0804">Transcription</keyword>
<dbReference type="InterPro" id="IPR001387">
    <property type="entry name" value="Cro/C1-type_HTH"/>
</dbReference>
<evidence type="ECO:0000313" key="4">
    <source>
        <dbReference type="EMBL" id="RMT48309.1"/>
    </source>
</evidence>
<dbReference type="CDD" id="cd00093">
    <property type="entry name" value="HTH_XRE"/>
    <property type="match status" value="1"/>
</dbReference>
<dbReference type="Gene3D" id="2.10.109.10">
    <property type="entry name" value="Umud Fragment, subunit A"/>
    <property type="match status" value="1"/>
</dbReference>
<dbReference type="PANTHER" id="PTHR40661:SF3">
    <property type="entry name" value="FELS-1 PROPHAGE TRANSCRIPTIONAL REGULATOR"/>
    <property type="match status" value="1"/>
</dbReference>
<dbReference type="Pfam" id="PF00717">
    <property type="entry name" value="Peptidase_S24"/>
    <property type="match status" value="1"/>
</dbReference>
<sequence length="238" mass="26708">MNITDRMTKLVLSRKPETGVRGVKRLISNSCGVSYEAVRQWFAGDTGNIKNENLLAIARGLDTTVDWLLDGTGEPPRRNAMDNVVQGDFPRHRRDDEIDIPQYDVVASMGPGQVRPKEYIETVRNITVRTEYLREQGITYTTGDNLSVITGFGESMGATFSSGDPLIVDQGVNEVVVDGVYVFTLDGMLYIKRLQRLPKMLRMISDNETFPPYDIKGVELETLVIHARVLLAWNAKKL</sequence>
<dbReference type="SUPFAM" id="SSF47413">
    <property type="entry name" value="lambda repressor-like DNA-binding domains"/>
    <property type="match status" value="1"/>
</dbReference>
<dbReference type="SUPFAM" id="SSF51306">
    <property type="entry name" value="LexA/Signal peptidase"/>
    <property type="match status" value="1"/>
</dbReference>
<keyword evidence="1" id="KW-0805">Transcription regulation</keyword>
<dbReference type="EMBL" id="RBTH01000112">
    <property type="protein sequence ID" value="RMT48309.1"/>
    <property type="molecule type" value="Genomic_DNA"/>
</dbReference>
<accession>A0A0N8SRS6</accession>
<organism evidence="4 5">
    <name type="scientific">Pseudomonas syringae pv. solidagae</name>
    <dbReference type="NCBI Taxonomy" id="264458"/>
    <lineage>
        <taxon>Bacteria</taxon>
        <taxon>Pseudomonadati</taxon>
        <taxon>Pseudomonadota</taxon>
        <taxon>Gammaproteobacteria</taxon>
        <taxon>Pseudomonadales</taxon>
        <taxon>Pseudomonadaceae</taxon>
        <taxon>Pseudomonas</taxon>
        <taxon>Pseudomonas syringae</taxon>
    </lineage>
</organism>